<feature type="compositionally biased region" description="Basic and acidic residues" evidence="1">
    <location>
        <begin position="1"/>
        <end position="28"/>
    </location>
</feature>
<dbReference type="InterPro" id="IPR036291">
    <property type="entry name" value="NAD(P)-bd_dom_sf"/>
</dbReference>
<accession>A0A6N2MEX0</accession>
<reference evidence="2" key="1">
    <citation type="submission" date="2019-03" db="EMBL/GenBank/DDBJ databases">
        <authorList>
            <person name="Mank J."/>
            <person name="Almeida P."/>
        </authorList>
    </citation>
    <scope>NUCLEOTIDE SEQUENCE</scope>
    <source>
        <strain evidence="2">78183</strain>
    </source>
</reference>
<gene>
    <name evidence="2" type="ORF">SVIM_LOCUS361482</name>
</gene>
<name>A0A6N2MEX0_SALVM</name>
<evidence type="ECO:0000313" key="2">
    <source>
        <dbReference type="EMBL" id="VFU52551.1"/>
    </source>
</evidence>
<evidence type="ECO:0000256" key="1">
    <source>
        <dbReference type="SAM" id="MobiDB-lite"/>
    </source>
</evidence>
<dbReference type="AlphaFoldDB" id="A0A6N2MEX0"/>
<proteinExistence type="predicted"/>
<dbReference type="Gene3D" id="3.40.50.720">
    <property type="entry name" value="NAD(P)-binding Rossmann-like Domain"/>
    <property type="match status" value="1"/>
</dbReference>
<dbReference type="EMBL" id="CAADRP010001796">
    <property type="protein sequence ID" value="VFU52551.1"/>
    <property type="molecule type" value="Genomic_DNA"/>
</dbReference>
<organism evidence="2">
    <name type="scientific">Salix viminalis</name>
    <name type="common">Common osier</name>
    <name type="synonym">Basket willow</name>
    <dbReference type="NCBI Taxonomy" id="40686"/>
    <lineage>
        <taxon>Eukaryota</taxon>
        <taxon>Viridiplantae</taxon>
        <taxon>Streptophyta</taxon>
        <taxon>Embryophyta</taxon>
        <taxon>Tracheophyta</taxon>
        <taxon>Spermatophyta</taxon>
        <taxon>Magnoliopsida</taxon>
        <taxon>eudicotyledons</taxon>
        <taxon>Gunneridae</taxon>
        <taxon>Pentapetalae</taxon>
        <taxon>rosids</taxon>
        <taxon>fabids</taxon>
        <taxon>Malpighiales</taxon>
        <taxon>Salicaceae</taxon>
        <taxon>Saliceae</taxon>
        <taxon>Salix</taxon>
    </lineage>
</organism>
<protein>
    <recommendedName>
        <fullName evidence="3">NAD-dependent epimerase/dehydratase domain-containing protein</fullName>
    </recommendedName>
</protein>
<sequence length="103" mass="11810">MVREGEVLEEGETGRDLSERLDGDEHYTNTRASQREAAGYELAKKRKEALPPTYCVTGANGYIAFWLVKVLLQRGYMVHATVRHLGLFRELFLLQLFYLPCCV</sequence>
<feature type="region of interest" description="Disordered" evidence="1">
    <location>
        <begin position="1"/>
        <end position="34"/>
    </location>
</feature>
<evidence type="ECO:0008006" key="3">
    <source>
        <dbReference type="Google" id="ProtNLM"/>
    </source>
</evidence>
<dbReference type="SUPFAM" id="SSF51735">
    <property type="entry name" value="NAD(P)-binding Rossmann-fold domains"/>
    <property type="match status" value="1"/>
</dbReference>